<feature type="compositionally biased region" description="Basic and acidic residues" evidence="2">
    <location>
        <begin position="738"/>
        <end position="756"/>
    </location>
</feature>
<comment type="caution">
    <text evidence="4">The sequence shown here is derived from an EMBL/GenBank/DDBJ whole genome shotgun (WGS) entry which is preliminary data.</text>
</comment>
<dbReference type="InterPro" id="IPR036875">
    <property type="entry name" value="Znf_CCHC_sf"/>
</dbReference>
<dbReference type="GO" id="GO:0003676">
    <property type="term" value="F:nucleic acid binding"/>
    <property type="evidence" value="ECO:0007669"/>
    <property type="project" value="InterPro"/>
</dbReference>
<dbReference type="SMART" id="SM00343">
    <property type="entry name" value="ZnF_C2HC"/>
    <property type="match status" value="2"/>
</dbReference>
<feature type="region of interest" description="Disordered" evidence="2">
    <location>
        <begin position="801"/>
        <end position="828"/>
    </location>
</feature>
<accession>A0A6A4DLS5</accession>
<dbReference type="AlphaFoldDB" id="A0A6A4DLS5"/>
<proteinExistence type="predicted"/>
<evidence type="ECO:0000313" key="4">
    <source>
        <dbReference type="EMBL" id="KAE9307620.1"/>
    </source>
</evidence>
<dbReference type="GO" id="GO:0008270">
    <property type="term" value="F:zinc ion binding"/>
    <property type="evidence" value="ECO:0007669"/>
    <property type="project" value="UniProtKB-KW"/>
</dbReference>
<keyword evidence="1" id="KW-0863">Zinc-finger</keyword>
<dbReference type="Gene3D" id="4.10.60.10">
    <property type="entry name" value="Zinc finger, CCHC-type"/>
    <property type="match status" value="2"/>
</dbReference>
<protein>
    <recommendedName>
        <fullName evidence="3">CCHC-type domain-containing protein</fullName>
    </recommendedName>
</protein>
<feature type="compositionally biased region" description="Basic and acidic residues" evidence="2">
    <location>
        <begin position="350"/>
        <end position="368"/>
    </location>
</feature>
<feature type="compositionally biased region" description="Basic residues" evidence="2">
    <location>
        <begin position="313"/>
        <end position="322"/>
    </location>
</feature>
<reference evidence="4 5" key="1">
    <citation type="submission" date="2018-08" db="EMBL/GenBank/DDBJ databases">
        <title>Genomic investigation of the strawberry pathogen Phytophthora fragariae indicates pathogenicity is determined by transcriptional variation in three key races.</title>
        <authorList>
            <person name="Adams T.M."/>
            <person name="Armitage A.D."/>
            <person name="Sobczyk M.K."/>
            <person name="Bates H.J."/>
            <person name="Dunwell J.M."/>
            <person name="Nellist C.F."/>
            <person name="Harrison R.J."/>
        </authorList>
    </citation>
    <scope>NUCLEOTIDE SEQUENCE [LARGE SCALE GENOMIC DNA]</scope>
    <source>
        <strain evidence="4 5">SCRP333</strain>
    </source>
</reference>
<keyword evidence="5" id="KW-1185">Reference proteome</keyword>
<dbReference type="SUPFAM" id="SSF57756">
    <property type="entry name" value="Retrovirus zinc finger-like domains"/>
    <property type="match status" value="1"/>
</dbReference>
<feature type="region of interest" description="Disordered" evidence="2">
    <location>
        <begin position="137"/>
        <end position="230"/>
    </location>
</feature>
<feature type="compositionally biased region" description="Low complexity" evidence="2">
    <location>
        <begin position="270"/>
        <end position="290"/>
    </location>
</feature>
<dbReference type="Pfam" id="PF00098">
    <property type="entry name" value="zf-CCHC"/>
    <property type="match status" value="1"/>
</dbReference>
<feature type="domain" description="CCHC-type" evidence="3">
    <location>
        <begin position="765"/>
        <end position="779"/>
    </location>
</feature>
<feature type="compositionally biased region" description="Polar residues" evidence="2">
    <location>
        <begin position="103"/>
        <end position="112"/>
    </location>
</feature>
<dbReference type="InterPro" id="IPR001878">
    <property type="entry name" value="Znf_CCHC"/>
</dbReference>
<organism evidence="4 5">
    <name type="scientific">Phytophthora rubi</name>
    <dbReference type="NCBI Taxonomy" id="129364"/>
    <lineage>
        <taxon>Eukaryota</taxon>
        <taxon>Sar</taxon>
        <taxon>Stramenopiles</taxon>
        <taxon>Oomycota</taxon>
        <taxon>Peronosporomycetes</taxon>
        <taxon>Peronosporales</taxon>
        <taxon>Peronosporaceae</taxon>
        <taxon>Phytophthora</taxon>
    </lineage>
</organism>
<evidence type="ECO:0000256" key="2">
    <source>
        <dbReference type="SAM" id="MobiDB-lite"/>
    </source>
</evidence>
<feature type="region of interest" description="Disordered" evidence="2">
    <location>
        <begin position="693"/>
        <end position="761"/>
    </location>
</feature>
<sequence>MSPARTKMATKTGKSKRILKTKTKRNDEDDESSGGETGARQSASDVPRNENENENENEEPGETGQEPALSGEATRAPPAVVDTPSAEESPASRPTHPPMNEAPSESLSSPATEKTAEMLAITSALHQLTTMVASLQSSAVETRNETMNEMRNETRNEMRNEMMNDERDDEAAPTGPVDAQGDDESVAAPTRGATADGQPFPARTTPTDTAPTDPEVTLNAGATMTGGANGGDLQMITTVLRGLAGQLVGLREAVSSAVTVERAPTMHQVAAAAATRSSTTTMPPAQATTTGDDDGYERRGRNQHEAGGGGRQTTHHGRRRGSGRTERRRTTGAGPEPSDDSSSSSDDSSGDERRPRSWRRRTDSRSESESSSSESPSSDDDGDGDGGGRRRHRRHGRRGRLRERERRRSQDGQRPERLSRRKSVKDLELPTFTPSPKVSVSTWIDRVDLALQGAVESGRGRWSDKSLYFILGNKLMENAAKWWVDMDRRLPETTRTWTNLKKALLRRYGEKLDKSAAEWRVSMRRMMPGKTHADFAAGLRDVVGRNKVSERVLLAQFYRCLDKTTMTLVKQSPKPRTLEEAVDKATEIDDRMDNVAQGMTNIGQAWTTAPSRYVIPMSGTMGETNVIPGISGPLPTEMMGGAGGEAMLRSEVEHVALFTNPQGVYNAYSGTWDPPAGHAWNGKYWYEARKTKTAGSQAEAKKPAAKNKTRKEAVASSSDESDARPRRKKVKAAVKQATGRERSESRSGSERRRGDDGGQANNTPCYMCEQVGHWAAHCPTGPKCFACNQNGHFARECPNAEAKARNDSYLQQREAKSRTTAENRVQTP</sequence>
<dbReference type="PROSITE" id="PS50158">
    <property type="entry name" value="ZF_CCHC"/>
    <property type="match status" value="2"/>
</dbReference>
<gene>
    <name evidence="4" type="ORF">PR003_g20951</name>
</gene>
<feature type="compositionally biased region" description="Basic residues" evidence="2">
    <location>
        <begin position="389"/>
        <end position="401"/>
    </location>
</feature>
<feature type="region of interest" description="Disordered" evidence="2">
    <location>
        <begin position="269"/>
        <end position="432"/>
    </location>
</feature>
<keyword evidence="1" id="KW-0862">Zinc</keyword>
<feature type="compositionally biased region" description="Low complexity" evidence="2">
    <location>
        <begin position="199"/>
        <end position="226"/>
    </location>
</feature>
<evidence type="ECO:0000256" key="1">
    <source>
        <dbReference type="PROSITE-ProRule" id="PRU00047"/>
    </source>
</evidence>
<feature type="domain" description="CCHC-type" evidence="3">
    <location>
        <begin position="783"/>
        <end position="799"/>
    </location>
</feature>
<feature type="compositionally biased region" description="Acidic residues" evidence="2">
    <location>
        <begin position="52"/>
        <end position="61"/>
    </location>
</feature>
<feature type="compositionally biased region" description="Basic and acidic residues" evidence="2">
    <location>
        <begin position="402"/>
        <end position="428"/>
    </location>
</feature>
<feature type="region of interest" description="Disordered" evidence="2">
    <location>
        <begin position="1"/>
        <end position="120"/>
    </location>
</feature>
<feature type="compositionally biased region" description="Basic residues" evidence="2">
    <location>
        <begin position="13"/>
        <end position="23"/>
    </location>
</feature>
<name>A0A6A4DLS5_9STRA</name>
<dbReference type="Proteomes" id="UP000434957">
    <property type="component" value="Unassembled WGS sequence"/>
</dbReference>
<keyword evidence="1" id="KW-0479">Metal-binding</keyword>
<evidence type="ECO:0000313" key="5">
    <source>
        <dbReference type="Proteomes" id="UP000434957"/>
    </source>
</evidence>
<evidence type="ECO:0000259" key="3">
    <source>
        <dbReference type="PROSITE" id="PS50158"/>
    </source>
</evidence>
<dbReference type="EMBL" id="QXFT01001915">
    <property type="protein sequence ID" value="KAE9307620.1"/>
    <property type="molecule type" value="Genomic_DNA"/>
</dbReference>
<feature type="compositionally biased region" description="Low complexity" evidence="2">
    <location>
        <begin position="331"/>
        <end position="347"/>
    </location>
</feature>
<feature type="compositionally biased region" description="Basic and acidic residues" evidence="2">
    <location>
        <begin position="142"/>
        <end position="165"/>
    </location>
</feature>